<evidence type="ECO:0000256" key="5">
    <source>
        <dbReference type="ARBA" id="ARBA00023136"/>
    </source>
</evidence>
<dbReference type="Pfam" id="PF04505">
    <property type="entry name" value="CD225"/>
    <property type="match status" value="1"/>
</dbReference>
<dbReference type="RefSeq" id="XP_009051488.1">
    <property type="nucleotide sequence ID" value="XM_009053240.1"/>
</dbReference>
<dbReference type="OrthoDB" id="10038436at2759"/>
<evidence type="ECO:0000256" key="2">
    <source>
        <dbReference type="ARBA" id="ARBA00006843"/>
    </source>
</evidence>
<feature type="transmembrane region" description="Helical" evidence="6">
    <location>
        <begin position="100"/>
        <end position="124"/>
    </location>
</feature>
<evidence type="ECO:0000256" key="3">
    <source>
        <dbReference type="ARBA" id="ARBA00022692"/>
    </source>
</evidence>
<dbReference type="PANTHER" id="PTHR14948">
    <property type="entry name" value="NG5"/>
    <property type="match status" value="1"/>
</dbReference>
<keyword evidence="5 6" id="KW-0472">Membrane</keyword>
<evidence type="ECO:0000313" key="7">
    <source>
        <dbReference type="EMBL" id="ESO97631.1"/>
    </source>
</evidence>
<comment type="similarity">
    <text evidence="2">Belongs to the CD225/Dispanin family.</text>
</comment>
<evidence type="ECO:0000256" key="6">
    <source>
        <dbReference type="SAM" id="Phobius"/>
    </source>
</evidence>
<dbReference type="EMBL" id="KB201304">
    <property type="protein sequence ID" value="ESO97631.1"/>
    <property type="molecule type" value="Genomic_DNA"/>
</dbReference>
<sequence>MSMSTVLELADIADSDNTLSSYKQIDPDHCNTNNQELPQSTASMFQARPTSHHKLATFSCIFCCCPVGISAFVYSYKARRAKDNGDFKLAERYSKSAKELAIASIALGIFMLLIGGLIAGILFYTI</sequence>
<accession>V4AUY3</accession>
<dbReference type="AlphaFoldDB" id="V4AUY3"/>
<protein>
    <submittedName>
        <fullName evidence="7">Uncharacterized protein</fullName>
    </submittedName>
</protein>
<dbReference type="GeneID" id="20235760"/>
<evidence type="ECO:0000313" key="8">
    <source>
        <dbReference type="Proteomes" id="UP000030746"/>
    </source>
</evidence>
<reference evidence="7 8" key="1">
    <citation type="journal article" date="2013" name="Nature">
        <title>Insights into bilaterian evolution from three spiralian genomes.</title>
        <authorList>
            <person name="Simakov O."/>
            <person name="Marletaz F."/>
            <person name="Cho S.J."/>
            <person name="Edsinger-Gonzales E."/>
            <person name="Havlak P."/>
            <person name="Hellsten U."/>
            <person name="Kuo D.H."/>
            <person name="Larsson T."/>
            <person name="Lv J."/>
            <person name="Arendt D."/>
            <person name="Savage R."/>
            <person name="Osoegawa K."/>
            <person name="de Jong P."/>
            <person name="Grimwood J."/>
            <person name="Chapman J.A."/>
            <person name="Shapiro H."/>
            <person name="Aerts A."/>
            <person name="Otillar R.P."/>
            <person name="Terry A.Y."/>
            <person name="Boore J.L."/>
            <person name="Grigoriev I.V."/>
            <person name="Lindberg D.R."/>
            <person name="Seaver E.C."/>
            <person name="Weisblat D.A."/>
            <person name="Putnam N.H."/>
            <person name="Rokhsar D.S."/>
        </authorList>
    </citation>
    <scope>NUCLEOTIDE SEQUENCE [LARGE SCALE GENOMIC DNA]</scope>
</reference>
<dbReference type="InterPro" id="IPR007593">
    <property type="entry name" value="CD225/Dispanin_fam"/>
</dbReference>
<keyword evidence="4 6" id="KW-1133">Transmembrane helix</keyword>
<organism evidence="7 8">
    <name type="scientific">Lottia gigantea</name>
    <name type="common">Giant owl limpet</name>
    <dbReference type="NCBI Taxonomy" id="225164"/>
    <lineage>
        <taxon>Eukaryota</taxon>
        <taxon>Metazoa</taxon>
        <taxon>Spiralia</taxon>
        <taxon>Lophotrochozoa</taxon>
        <taxon>Mollusca</taxon>
        <taxon>Gastropoda</taxon>
        <taxon>Patellogastropoda</taxon>
        <taxon>Lottioidea</taxon>
        <taxon>Lottiidae</taxon>
        <taxon>Lottia</taxon>
    </lineage>
</organism>
<evidence type="ECO:0000256" key="4">
    <source>
        <dbReference type="ARBA" id="ARBA00022989"/>
    </source>
</evidence>
<dbReference type="GO" id="GO:0016020">
    <property type="term" value="C:membrane"/>
    <property type="evidence" value="ECO:0007669"/>
    <property type="project" value="UniProtKB-SubCell"/>
</dbReference>
<comment type="subcellular location">
    <subcellularLocation>
        <location evidence="1">Membrane</location>
    </subcellularLocation>
</comment>
<keyword evidence="3 6" id="KW-0812">Transmembrane</keyword>
<feature type="transmembrane region" description="Helical" evidence="6">
    <location>
        <begin position="55"/>
        <end position="74"/>
    </location>
</feature>
<dbReference type="OMA" id="EWETASM"/>
<name>V4AUY3_LOTGI</name>
<gene>
    <name evidence="7" type="ORF">LOTGIDRAFT_152722</name>
</gene>
<dbReference type="CTD" id="20235760"/>
<dbReference type="InterPro" id="IPR051423">
    <property type="entry name" value="CD225/Dispanin"/>
</dbReference>
<keyword evidence="8" id="KW-1185">Reference proteome</keyword>
<dbReference type="PANTHER" id="PTHR14948:SF44">
    <property type="entry name" value="PROLINE-RICH TRANSMEMBRANE PROTEIN 1-LIKE"/>
    <property type="match status" value="1"/>
</dbReference>
<dbReference type="HOGENOM" id="CLU_1984086_0_0_1"/>
<dbReference type="KEGG" id="lgi:LOTGIDRAFT_152722"/>
<proteinExistence type="inferred from homology"/>
<dbReference type="Proteomes" id="UP000030746">
    <property type="component" value="Unassembled WGS sequence"/>
</dbReference>
<evidence type="ECO:0000256" key="1">
    <source>
        <dbReference type="ARBA" id="ARBA00004370"/>
    </source>
</evidence>